<organism evidence="3 4">
    <name type="scientific">Maridesulfovibrio ferrireducens</name>
    <dbReference type="NCBI Taxonomy" id="246191"/>
    <lineage>
        <taxon>Bacteria</taxon>
        <taxon>Pseudomonadati</taxon>
        <taxon>Thermodesulfobacteriota</taxon>
        <taxon>Desulfovibrionia</taxon>
        <taxon>Desulfovibrionales</taxon>
        <taxon>Desulfovibrionaceae</taxon>
        <taxon>Maridesulfovibrio</taxon>
    </lineage>
</organism>
<dbReference type="Pfam" id="PF00072">
    <property type="entry name" value="Response_reg"/>
    <property type="match status" value="1"/>
</dbReference>
<dbReference type="InterPro" id="IPR001789">
    <property type="entry name" value="Sig_transdc_resp-reg_receiver"/>
</dbReference>
<dbReference type="InterPro" id="IPR011006">
    <property type="entry name" value="CheY-like_superfamily"/>
</dbReference>
<name>A0A1G9LRL1_9BACT</name>
<dbReference type="Gene3D" id="3.40.50.2300">
    <property type="match status" value="1"/>
</dbReference>
<evidence type="ECO:0000313" key="4">
    <source>
        <dbReference type="Proteomes" id="UP000199053"/>
    </source>
</evidence>
<dbReference type="Proteomes" id="UP000199053">
    <property type="component" value="Unassembled WGS sequence"/>
</dbReference>
<dbReference type="OrthoDB" id="9797243at2"/>
<protein>
    <submittedName>
        <fullName evidence="3">Response regulator c-di-GMP phosphodiesterase, RpfG family, contains REC and HD-GYP domains</fullName>
    </submittedName>
</protein>
<evidence type="ECO:0000259" key="2">
    <source>
        <dbReference type="PROSITE" id="PS50110"/>
    </source>
</evidence>
<dbReference type="SMART" id="SM00448">
    <property type="entry name" value="REC"/>
    <property type="match status" value="1"/>
</dbReference>
<dbReference type="InterPro" id="IPR052020">
    <property type="entry name" value="Cyclic_di-GMP/3'3'-cGAMP_PDE"/>
</dbReference>
<dbReference type="AlphaFoldDB" id="A0A1G9LRL1"/>
<dbReference type="GO" id="GO:0000160">
    <property type="term" value="P:phosphorelay signal transduction system"/>
    <property type="evidence" value="ECO:0007669"/>
    <property type="project" value="InterPro"/>
</dbReference>
<gene>
    <name evidence="3" type="ORF">SAMN05660337_3482</name>
</gene>
<keyword evidence="4" id="KW-1185">Reference proteome</keyword>
<dbReference type="SUPFAM" id="SSF52172">
    <property type="entry name" value="CheY-like"/>
    <property type="match status" value="1"/>
</dbReference>
<dbReference type="Pfam" id="PF13487">
    <property type="entry name" value="HD_5"/>
    <property type="match status" value="1"/>
</dbReference>
<dbReference type="Gene3D" id="1.10.3210.10">
    <property type="entry name" value="Hypothetical protein af1432"/>
    <property type="match status" value="1"/>
</dbReference>
<feature type="modified residue" description="4-aspartylphosphate" evidence="1">
    <location>
        <position position="52"/>
    </location>
</feature>
<dbReference type="EMBL" id="FNGA01000008">
    <property type="protein sequence ID" value="SDL64391.1"/>
    <property type="molecule type" value="Genomic_DNA"/>
</dbReference>
<dbReference type="STRING" id="246191.SAMN05660337_3482"/>
<evidence type="ECO:0000256" key="1">
    <source>
        <dbReference type="PROSITE-ProRule" id="PRU00169"/>
    </source>
</evidence>
<accession>A0A1G9LRL1</accession>
<evidence type="ECO:0000313" key="3">
    <source>
        <dbReference type="EMBL" id="SDL64391.1"/>
    </source>
</evidence>
<dbReference type="PANTHER" id="PTHR45228:SF8">
    <property type="entry name" value="TWO-COMPONENT RESPONSE REGULATOR-RELATED"/>
    <property type="match status" value="1"/>
</dbReference>
<feature type="domain" description="Response regulatory" evidence="2">
    <location>
        <begin position="3"/>
        <end position="118"/>
    </location>
</feature>
<dbReference type="PANTHER" id="PTHR45228">
    <property type="entry name" value="CYCLIC DI-GMP PHOSPHODIESTERASE TM_0186-RELATED"/>
    <property type="match status" value="1"/>
</dbReference>
<reference evidence="4" key="1">
    <citation type="submission" date="2016-10" db="EMBL/GenBank/DDBJ databases">
        <authorList>
            <person name="Varghese N."/>
            <person name="Submissions S."/>
        </authorList>
    </citation>
    <scope>NUCLEOTIDE SEQUENCE [LARGE SCALE GENOMIC DNA]</scope>
    <source>
        <strain evidence="4">DSM 16995</strain>
    </source>
</reference>
<proteinExistence type="predicted"/>
<dbReference type="RefSeq" id="WP_092163494.1">
    <property type="nucleotide sequence ID" value="NZ_FNGA01000008.1"/>
</dbReference>
<sequence>MHRVLFVDDDVASHLLFKQFLKKLPEVVCVSNGEEGLQLLKERDDFKVIISDYDMPLMNGIEFLSKAKEVRPQVVRILLSGRADLQVAVEAVNECDVFRLLTKPCSAKVLKIALRDAFEHHRVITSEKELMNKTVRSVIHLISDVTSLLKPERYTRTARILPLVKALCRKFSEADRWSTEVAAVLSVVGFIFLPDSLMAKVEDGAVLSGSDYKTYLQHTRYSSKLISGIPRFENVATILSLQEANCVQDQRDGGFSGDEVPLGSRILKVVSDYDRLSLGGRPKGEVLSMLKRRADRYDQNVLNGLIDILGDDATYYLREVYPLGLERGMILAQDVFGDIKGQRVKFLAKGQKLSDAMIDYIYKNSESIMDITQKIVIRENLVIETAVDGGDLM</sequence>
<dbReference type="PROSITE" id="PS50110">
    <property type="entry name" value="RESPONSE_REGULATORY"/>
    <property type="match status" value="1"/>
</dbReference>
<keyword evidence="1" id="KW-0597">Phosphoprotein</keyword>